<keyword evidence="7" id="KW-1185">Reference proteome</keyword>
<evidence type="ECO:0000313" key="7">
    <source>
        <dbReference type="Proteomes" id="UP001141434"/>
    </source>
</evidence>
<dbReference type="GeneID" id="81392312"/>
<protein>
    <recommendedName>
        <fullName evidence="8">Major facilitator superfamily (MFS) profile domain-containing protein</fullName>
    </recommendedName>
</protein>
<dbReference type="OrthoDB" id="4328907at2759"/>
<feature type="transmembrane region" description="Helical" evidence="5">
    <location>
        <begin position="106"/>
        <end position="127"/>
    </location>
</feature>
<organism evidence="6 7">
    <name type="scientific">Penicillium alfredii</name>
    <dbReference type="NCBI Taxonomy" id="1506179"/>
    <lineage>
        <taxon>Eukaryota</taxon>
        <taxon>Fungi</taxon>
        <taxon>Dikarya</taxon>
        <taxon>Ascomycota</taxon>
        <taxon>Pezizomycotina</taxon>
        <taxon>Eurotiomycetes</taxon>
        <taxon>Eurotiomycetidae</taxon>
        <taxon>Eurotiales</taxon>
        <taxon>Aspergillaceae</taxon>
        <taxon>Penicillium</taxon>
    </lineage>
</organism>
<evidence type="ECO:0000256" key="5">
    <source>
        <dbReference type="SAM" id="Phobius"/>
    </source>
</evidence>
<dbReference type="PANTHER" id="PTHR48022:SF26">
    <property type="entry name" value="MAJOR FACILITATOR SUPERFAMILY (MFS) PROFILE DOMAIN-CONTAINING PROTEIN-RELATED"/>
    <property type="match status" value="1"/>
</dbReference>
<comment type="caution">
    <text evidence="6">The sequence shown here is derived from an EMBL/GenBank/DDBJ whole genome shotgun (WGS) entry which is preliminary data.</text>
</comment>
<evidence type="ECO:0000256" key="2">
    <source>
        <dbReference type="ARBA" id="ARBA00022692"/>
    </source>
</evidence>
<sequence length="143" mass="16178">MPLSTLFFTCFSVPRVEHWGRRGLMLLSTFGQFLSFLIITILLRFTETSGKGSNVASPSIAFFFLFYISFGLGILGIPWLYPTEISSLSMRTKSTAVPTATNCIGWNFWIVWTVFNAAFLPVLYFFYPETGSLAAIRTRFRLG</sequence>
<dbReference type="Gene3D" id="1.20.1250.20">
    <property type="entry name" value="MFS general substrate transporter like domains"/>
    <property type="match status" value="1"/>
</dbReference>
<evidence type="ECO:0000256" key="3">
    <source>
        <dbReference type="ARBA" id="ARBA00022989"/>
    </source>
</evidence>
<dbReference type="InterPro" id="IPR005828">
    <property type="entry name" value="MFS_sugar_transport-like"/>
</dbReference>
<dbReference type="InterPro" id="IPR036259">
    <property type="entry name" value="MFS_trans_sf"/>
</dbReference>
<keyword evidence="4 5" id="KW-0472">Membrane</keyword>
<feature type="transmembrane region" description="Helical" evidence="5">
    <location>
        <begin position="55"/>
        <end position="81"/>
    </location>
</feature>
<feature type="transmembrane region" description="Helical" evidence="5">
    <location>
        <begin position="25"/>
        <end position="43"/>
    </location>
</feature>
<gene>
    <name evidence="6" type="ORF">NUU61_002562</name>
</gene>
<evidence type="ECO:0000313" key="6">
    <source>
        <dbReference type="EMBL" id="KAJ5105215.1"/>
    </source>
</evidence>
<dbReference type="AlphaFoldDB" id="A0A9W9FSH0"/>
<dbReference type="InterPro" id="IPR050360">
    <property type="entry name" value="MFS_Sugar_Transporters"/>
</dbReference>
<proteinExistence type="predicted"/>
<evidence type="ECO:0000256" key="4">
    <source>
        <dbReference type="ARBA" id="ARBA00023136"/>
    </source>
</evidence>
<dbReference type="PANTHER" id="PTHR48022">
    <property type="entry name" value="PLASTIDIC GLUCOSE TRANSPORTER 4"/>
    <property type="match status" value="1"/>
</dbReference>
<keyword evidence="3 5" id="KW-1133">Transmembrane helix</keyword>
<reference evidence="6" key="2">
    <citation type="journal article" date="2023" name="IMA Fungus">
        <title>Comparative genomic study of the Penicillium genus elucidates a diverse pangenome and 15 lateral gene transfer events.</title>
        <authorList>
            <person name="Petersen C."/>
            <person name="Sorensen T."/>
            <person name="Nielsen M.R."/>
            <person name="Sondergaard T.E."/>
            <person name="Sorensen J.L."/>
            <person name="Fitzpatrick D.A."/>
            <person name="Frisvad J.C."/>
            <person name="Nielsen K.L."/>
        </authorList>
    </citation>
    <scope>NUCLEOTIDE SEQUENCE</scope>
    <source>
        <strain evidence="6">IBT 34128</strain>
    </source>
</reference>
<dbReference type="EMBL" id="JAPMSZ010000004">
    <property type="protein sequence ID" value="KAJ5105215.1"/>
    <property type="molecule type" value="Genomic_DNA"/>
</dbReference>
<accession>A0A9W9FSH0</accession>
<dbReference type="GO" id="GO:0005351">
    <property type="term" value="F:carbohydrate:proton symporter activity"/>
    <property type="evidence" value="ECO:0007669"/>
    <property type="project" value="TreeGrafter"/>
</dbReference>
<dbReference type="Proteomes" id="UP001141434">
    <property type="component" value="Unassembled WGS sequence"/>
</dbReference>
<evidence type="ECO:0008006" key="8">
    <source>
        <dbReference type="Google" id="ProtNLM"/>
    </source>
</evidence>
<keyword evidence="2 5" id="KW-0812">Transmembrane</keyword>
<comment type="subcellular location">
    <subcellularLocation>
        <location evidence="1">Membrane</location>
        <topology evidence="1">Multi-pass membrane protein</topology>
    </subcellularLocation>
</comment>
<evidence type="ECO:0000256" key="1">
    <source>
        <dbReference type="ARBA" id="ARBA00004141"/>
    </source>
</evidence>
<dbReference type="RefSeq" id="XP_056514211.1">
    <property type="nucleotide sequence ID" value="XM_056653144.1"/>
</dbReference>
<dbReference type="SUPFAM" id="SSF103473">
    <property type="entry name" value="MFS general substrate transporter"/>
    <property type="match status" value="1"/>
</dbReference>
<dbReference type="GO" id="GO:0016020">
    <property type="term" value="C:membrane"/>
    <property type="evidence" value="ECO:0007669"/>
    <property type="project" value="UniProtKB-SubCell"/>
</dbReference>
<reference evidence="6" key="1">
    <citation type="submission" date="2022-11" db="EMBL/GenBank/DDBJ databases">
        <authorList>
            <person name="Petersen C."/>
        </authorList>
    </citation>
    <scope>NUCLEOTIDE SEQUENCE</scope>
    <source>
        <strain evidence="6">IBT 34128</strain>
    </source>
</reference>
<dbReference type="Pfam" id="PF00083">
    <property type="entry name" value="Sugar_tr"/>
    <property type="match status" value="1"/>
</dbReference>
<name>A0A9W9FSH0_9EURO</name>